<dbReference type="AlphaFoldDB" id="A0AAU2V776"/>
<organism evidence="1">
    <name type="scientific">Streptomyces sp. NBC_00003</name>
    <dbReference type="NCBI Taxonomy" id="2903608"/>
    <lineage>
        <taxon>Bacteria</taxon>
        <taxon>Bacillati</taxon>
        <taxon>Actinomycetota</taxon>
        <taxon>Actinomycetes</taxon>
        <taxon>Kitasatosporales</taxon>
        <taxon>Streptomycetaceae</taxon>
        <taxon>Streptomyces</taxon>
    </lineage>
</organism>
<dbReference type="EMBL" id="CP108318">
    <property type="protein sequence ID" value="WTW63222.1"/>
    <property type="molecule type" value="Genomic_DNA"/>
</dbReference>
<sequence>MAQQRFMRRGITKIYWLKAVADVGLVPTRAELTAPNAFDLTETISEVDGWSLTNEAIETPDMASTFASSIPGNDKADNSSLTFYEDRTSDAIETLLPKGVLGHVVFLRKGDTPGSKSMDAFPVQVASRAAEYNAGNEPAKFKVTFTISSPPALDAAVPAAAAGGK</sequence>
<dbReference type="InterPro" id="IPR058009">
    <property type="entry name" value="TTP_Phage_16"/>
</dbReference>
<accession>A0AAU2V776</accession>
<proteinExistence type="predicted"/>
<protein>
    <recommendedName>
        <fullName evidence="2">Major tail protein</fullName>
    </recommendedName>
</protein>
<reference evidence="1" key="1">
    <citation type="submission" date="2022-10" db="EMBL/GenBank/DDBJ databases">
        <title>The complete genomes of actinobacterial strains from the NBC collection.</title>
        <authorList>
            <person name="Joergensen T.S."/>
            <person name="Alvarez Arevalo M."/>
            <person name="Sterndorff E.B."/>
            <person name="Faurdal D."/>
            <person name="Vuksanovic O."/>
            <person name="Mourched A.-S."/>
            <person name="Charusanti P."/>
            <person name="Shaw S."/>
            <person name="Blin K."/>
            <person name="Weber T."/>
        </authorList>
    </citation>
    <scope>NUCLEOTIDE SEQUENCE</scope>
    <source>
        <strain evidence="1">NBC_00003</strain>
    </source>
</reference>
<name>A0AAU2V776_9ACTN</name>
<dbReference type="Pfam" id="PF25595">
    <property type="entry name" value="Phage_TTP_16"/>
    <property type="match status" value="1"/>
</dbReference>
<evidence type="ECO:0000313" key="1">
    <source>
        <dbReference type="EMBL" id="WTW63222.1"/>
    </source>
</evidence>
<gene>
    <name evidence="1" type="ORF">OG549_22625</name>
</gene>
<evidence type="ECO:0008006" key="2">
    <source>
        <dbReference type="Google" id="ProtNLM"/>
    </source>
</evidence>